<feature type="compositionally biased region" description="Polar residues" evidence="1">
    <location>
        <begin position="82"/>
        <end position="91"/>
    </location>
</feature>
<dbReference type="EMBL" id="KN817588">
    <property type="protein sequence ID" value="KJA18476.1"/>
    <property type="molecule type" value="Genomic_DNA"/>
</dbReference>
<evidence type="ECO:0000259" key="2">
    <source>
        <dbReference type="Pfam" id="PF06985"/>
    </source>
</evidence>
<feature type="region of interest" description="Disordered" evidence="1">
    <location>
        <begin position="82"/>
        <end position="113"/>
    </location>
</feature>
<dbReference type="InterPro" id="IPR010730">
    <property type="entry name" value="HET"/>
</dbReference>
<sequence length="655" mass="73713">MFPLPDCRGLRADVSAHLQSPSLIDSPAARALLVALAGFIQPILHAYIPTSDLPSSPLNLENGKEAQDLILSLQNYIVKASKPSTPNQSHTSSEEAIETSIGTNPTVQKSPTSMTSVPKYIRSQELPPLVLEGARRIVFNKMPIRLLAFEPTGSHIQLLERNEILNLILSRVIVEFHYPPRALIRRQEKIDDAQGEVSDGDSSNYDSDDSDVEDSRWTEMLNFVEDTSRYAILSHTWIRDSPGDLIFSNWERRESNQRGLSKVTKFCQIAAQVHGVTFGWMDTVCINKDSSSELDESIRSMYKWYCLAYVCVAYLAETRELDSMHTDPWFTRGWTLQELLAPANVRFYNMDWEPFNMSSTGDVVKQIEKATTITWIEKAEPAAIPLSRQMQLAMNRKVTREEDEVYSLMGLLGVEISIAYGEGAQRALTRLMREVLSSTKHALDIFNHGYTFSDRLIPSSIKDYANRSSVFDNAEGKLSQWKPLEPIIFTHLGVRIPLLLVPALRCEQESISEANYVPRGDFSGIVELEGRHTSSFPSKYNLLDENIYKERSDTVSPVASHKPIVIELSPFPSIVILGVLNFGADSDNNDILLPRDCLTVPLQNGTDFRLSPSDDVTFIRVPGPIICQLKSVGKKYRIAKEDVERHGMQLVTLYL</sequence>
<dbReference type="OrthoDB" id="5303367at2759"/>
<dbReference type="STRING" id="945553.A0A0D2NNV6"/>
<name>A0A0D2NNV6_HYPSF</name>
<protein>
    <recommendedName>
        <fullName evidence="2">Heterokaryon incompatibility domain-containing protein</fullName>
    </recommendedName>
</protein>
<feature type="domain" description="Heterokaryon incompatibility" evidence="2">
    <location>
        <begin position="230"/>
        <end position="320"/>
    </location>
</feature>
<evidence type="ECO:0000313" key="4">
    <source>
        <dbReference type="Proteomes" id="UP000054270"/>
    </source>
</evidence>
<dbReference type="AlphaFoldDB" id="A0A0D2NNV6"/>
<feature type="region of interest" description="Disordered" evidence="1">
    <location>
        <begin position="187"/>
        <end position="212"/>
    </location>
</feature>
<dbReference type="Proteomes" id="UP000054270">
    <property type="component" value="Unassembled WGS sequence"/>
</dbReference>
<organism evidence="3 4">
    <name type="scientific">Hypholoma sublateritium (strain FD-334 SS-4)</name>
    <dbReference type="NCBI Taxonomy" id="945553"/>
    <lineage>
        <taxon>Eukaryota</taxon>
        <taxon>Fungi</taxon>
        <taxon>Dikarya</taxon>
        <taxon>Basidiomycota</taxon>
        <taxon>Agaricomycotina</taxon>
        <taxon>Agaricomycetes</taxon>
        <taxon>Agaricomycetidae</taxon>
        <taxon>Agaricales</taxon>
        <taxon>Agaricineae</taxon>
        <taxon>Strophariaceae</taxon>
        <taxon>Hypholoma</taxon>
    </lineage>
</organism>
<gene>
    <name evidence="3" type="ORF">HYPSUDRAFT_190915</name>
</gene>
<proteinExistence type="predicted"/>
<dbReference type="Pfam" id="PF06985">
    <property type="entry name" value="HET"/>
    <property type="match status" value="1"/>
</dbReference>
<evidence type="ECO:0000256" key="1">
    <source>
        <dbReference type="SAM" id="MobiDB-lite"/>
    </source>
</evidence>
<keyword evidence="4" id="KW-1185">Reference proteome</keyword>
<dbReference type="PANTHER" id="PTHR10622">
    <property type="entry name" value="HET DOMAIN-CONTAINING PROTEIN"/>
    <property type="match status" value="1"/>
</dbReference>
<feature type="compositionally biased region" description="Polar residues" evidence="1">
    <location>
        <begin position="100"/>
        <end position="113"/>
    </location>
</feature>
<accession>A0A0D2NNV6</accession>
<evidence type="ECO:0000313" key="3">
    <source>
        <dbReference type="EMBL" id="KJA18476.1"/>
    </source>
</evidence>
<reference evidence="4" key="1">
    <citation type="submission" date="2014-04" db="EMBL/GenBank/DDBJ databases">
        <title>Evolutionary Origins and Diversification of the Mycorrhizal Mutualists.</title>
        <authorList>
            <consortium name="DOE Joint Genome Institute"/>
            <consortium name="Mycorrhizal Genomics Consortium"/>
            <person name="Kohler A."/>
            <person name="Kuo A."/>
            <person name="Nagy L.G."/>
            <person name="Floudas D."/>
            <person name="Copeland A."/>
            <person name="Barry K.W."/>
            <person name="Cichocki N."/>
            <person name="Veneault-Fourrey C."/>
            <person name="LaButti K."/>
            <person name="Lindquist E.A."/>
            <person name="Lipzen A."/>
            <person name="Lundell T."/>
            <person name="Morin E."/>
            <person name="Murat C."/>
            <person name="Riley R."/>
            <person name="Ohm R."/>
            <person name="Sun H."/>
            <person name="Tunlid A."/>
            <person name="Henrissat B."/>
            <person name="Grigoriev I.V."/>
            <person name="Hibbett D.S."/>
            <person name="Martin F."/>
        </authorList>
    </citation>
    <scope>NUCLEOTIDE SEQUENCE [LARGE SCALE GENOMIC DNA]</scope>
    <source>
        <strain evidence="4">FD-334 SS-4</strain>
    </source>
</reference>
<dbReference type="PANTHER" id="PTHR10622:SF10">
    <property type="entry name" value="HET DOMAIN-CONTAINING PROTEIN"/>
    <property type="match status" value="1"/>
</dbReference>